<dbReference type="EMBL" id="JBHTAS010000001">
    <property type="protein sequence ID" value="MFC7141303.1"/>
    <property type="molecule type" value="Genomic_DNA"/>
</dbReference>
<keyword evidence="3" id="KW-1185">Reference proteome</keyword>
<dbReference type="Pfam" id="PF24365">
    <property type="entry name" value="DUF7521"/>
    <property type="match status" value="1"/>
</dbReference>
<keyword evidence="1" id="KW-1133">Transmembrane helix</keyword>
<dbReference type="Proteomes" id="UP001596432">
    <property type="component" value="Unassembled WGS sequence"/>
</dbReference>
<evidence type="ECO:0000313" key="3">
    <source>
        <dbReference type="Proteomes" id="UP001596432"/>
    </source>
</evidence>
<feature type="transmembrane region" description="Helical" evidence="1">
    <location>
        <begin position="67"/>
        <end position="84"/>
    </location>
</feature>
<dbReference type="InterPro" id="IPR055943">
    <property type="entry name" value="DUF7521"/>
</dbReference>
<feature type="transmembrane region" description="Helical" evidence="1">
    <location>
        <begin position="6"/>
        <end position="22"/>
    </location>
</feature>
<dbReference type="GeneID" id="78821615"/>
<evidence type="ECO:0000313" key="2">
    <source>
        <dbReference type="EMBL" id="MFC7141303.1"/>
    </source>
</evidence>
<feature type="transmembrane region" description="Helical" evidence="1">
    <location>
        <begin position="34"/>
        <end position="55"/>
    </location>
</feature>
<protein>
    <submittedName>
        <fullName evidence="2">Uncharacterized protein</fullName>
    </submittedName>
</protein>
<gene>
    <name evidence="2" type="ORF">ACFQMA_15875</name>
</gene>
<reference evidence="2 3" key="1">
    <citation type="journal article" date="2019" name="Int. J. Syst. Evol. Microbiol.">
        <title>The Global Catalogue of Microorganisms (GCM) 10K type strain sequencing project: providing services to taxonomists for standard genome sequencing and annotation.</title>
        <authorList>
            <consortium name="The Broad Institute Genomics Platform"/>
            <consortium name="The Broad Institute Genome Sequencing Center for Infectious Disease"/>
            <person name="Wu L."/>
            <person name="Ma J."/>
        </authorList>
    </citation>
    <scope>NUCLEOTIDE SEQUENCE [LARGE SCALE GENOMIC DNA]</scope>
    <source>
        <strain evidence="2 3">XZYJT29</strain>
    </source>
</reference>
<dbReference type="AlphaFoldDB" id="A0ABD5Y1P1"/>
<name>A0ABD5Y1P1_9EURY</name>
<keyword evidence="1" id="KW-0812">Transmembrane</keyword>
<sequence>MVVQLSEFTGALLGLFIAYQAYRGYRRNDSRPMLFIAVGFIVIMGVPLLFSVPALLIPSIPLLEVQALVQAFEVAGLLCIIYALRMEP</sequence>
<evidence type="ECO:0000256" key="1">
    <source>
        <dbReference type="SAM" id="Phobius"/>
    </source>
</evidence>
<organism evidence="2 3">
    <name type="scientific">Halosimplex aquaticum</name>
    <dbReference type="NCBI Taxonomy" id="3026162"/>
    <lineage>
        <taxon>Archaea</taxon>
        <taxon>Methanobacteriati</taxon>
        <taxon>Methanobacteriota</taxon>
        <taxon>Stenosarchaea group</taxon>
        <taxon>Halobacteria</taxon>
        <taxon>Halobacteriales</taxon>
        <taxon>Haloarculaceae</taxon>
        <taxon>Halosimplex</taxon>
    </lineage>
</organism>
<proteinExistence type="predicted"/>
<accession>A0ABD5Y1P1</accession>
<comment type="caution">
    <text evidence="2">The sequence shown here is derived from an EMBL/GenBank/DDBJ whole genome shotgun (WGS) entry which is preliminary data.</text>
</comment>
<dbReference type="RefSeq" id="WP_382261868.1">
    <property type="nucleotide sequence ID" value="NZ_CP118158.1"/>
</dbReference>
<keyword evidence="1" id="KW-0472">Membrane</keyword>